<dbReference type="AlphaFoldDB" id="A0A1I2M9V0"/>
<evidence type="ECO:0000313" key="3">
    <source>
        <dbReference type="EMBL" id="SFF88255.1"/>
    </source>
</evidence>
<feature type="signal peptide" evidence="2">
    <location>
        <begin position="1"/>
        <end position="25"/>
    </location>
</feature>
<feature type="compositionally biased region" description="Low complexity" evidence="1">
    <location>
        <begin position="73"/>
        <end position="86"/>
    </location>
</feature>
<dbReference type="RefSeq" id="WP_075030505.1">
    <property type="nucleotide sequence ID" value="NZ_FONR01000013.1"/>
</dbReference>
<dbReference type="EMBL" id="FONR01000013">
    <property type="protein sequence ID" value="SFF88255.1"/>
    <property type="molecule type" value="Genomic_DNA"/>
</dbReference>
<evidence type="ECO:0000256" key="2">
    <source>
        <dbReference type="SAM" id="SignalP"/>
    </source>
</evidence>
<dbReference type="OrthoDB" id="4337596at2"/>
<protein>
    <recommendedName>
        <fullName evidence="5">Secreted protein</fullName>
    </recommendedName>
</protein>
<organism evidence="3 4">
    <name type="scientific">Streptomyces mirabilis</name>
    <dbReference type="NCBI Taxonomy" id="68239"/>
    <lineage>
        <taxon>Bacteria</taxon>
        <taxon>Bacillati</taxon>
        <taxon>Actinomycetota</taxon>
        <taxon>Actinomycetes</taxon>
        <taxon>Kitasatosporales</taxon>
        <taxon>Streptomycetaceae</taxon>
        <taxon>Streptomyces</taxon>
    </lineage>
</organism>
<evidence type="ECO:0000313" key="4">
    <source>
        <dbReference type="Proteomes" id="UP000181942"/>
    </source>
</evidence>
<feature type="chain" id="PRO_5038551786" description="Secreted protein" evidence="2">
    <location>
        <begin position="26"/>
        <end position="112"/>
    </location>
</feature>
<keyword evidence="2" id="KW-0732">Signal</keyword>
<sequence>MLRGTTARPLYVVLAAVLISLQLFAPTEAFASAHRGEVVSCAEAEHPHKVAPPLGARQRTRDEDLVPDTPPRALLASDPAASYAPLAPAPAHPRTSRSSTAHSPAALQVFRC</sequence>
<gene>
    <name evidence="3" type="ORF">SAMN02787118_11323</name>
</gene>
<reference evidence="3 4" key="1">
    <citation type="submission" date="2016-10" db="EMBL/GenBank/DDBJ databases">
        <authorList>
            <person name="de Groot N.N."/>
        </authorList>
    </citation>
    <scope>NUCLEOTIDE SEQUENCE [LARGE SCALE GENOMIC DNA]</scope>
    <source>
        <strain evidence="3 4">OK461</strain>
    </source>
</reference>
<evidence type="ECO:0000256" key="1">
    <source>
        <dbReference type="SAM" id="MobiDB-lite"/>
    </source>
</evidence>
<dbReference type="Proteomes" id="UP000181942">
    <property type="component" value="Unassembled WGS sequence"/>
</dbReference>
<feature type="region of interest" description="Disordered" evidence="1">
    <location>
        <begin position="44"/>
        <end position="112"/>
    </location>
</feature>
<accession>A0A1I2M9V0</accession>
<proteinExistence type="predicted"/>
<evidence type="ECO:0008006" key="5">
    <source>
        <dbReference type="Google" id="ProtNLM"/>
    </source>
</evidence>
<name>A0A1I2M9V0_9ACTN</name>